<evidence type="ECO:0000256" key="6">
    <source>
        <dbReference type="ARBA" id="ARBA00022960"/>
    </source>
</evidence>
<keyword evidence="5" id="KW-0378">Hydrolase</keyword>
<gene>
    <name evidence="12" type="ORF">HELGO_WM7997</name>
</gene>
<dbReference type="AlphaFoldDB" id="A0A6S6U1A2"/>
<sequence>MKSIIYRKGCLACFLGMMLLVMQSSACAQSSDESNIAKLASASSNIPPSIHDSLVKRLQDQHQGLLRSSIIVIDISEQALYHYKDDQLAAKFSISSAAKGVGSESGSGKTPLGAHRISQKFGDRAPLGTIFKARRNTGVIAKIIKDPIDVPSDAVTTRVLWLDGLEAGKNKGGNVDSKRRYIYIHGTPEEGLIGRPASHGCIRMYNRDVVELFNEAPVNSIVYIQQ</sequence>
<dbReference type="CDD" id="cd16913">
    <property type="entry name" value="YkuD_like"/>
    <property type="match status" value="1"/>
</dbReference>
<evidence type="ECO:0000259" key="11">
    <source>
        <dbReference type="PROSITE" id="PS52029"/>
    </source>
</evidence>
<dbReference type="GO" id="GO:0071555">
    <property type="term" value="P:cell wall organization"/>
    <property type="evidence" value="ECO:0007669"/>
    <property type="project" value="UniProtKB-UniRule"/>
</dbReference>
<feature type="active site" description="Nucleophile" evidence="9">
    <location>
        <position position="201"/>
    </location>
</feature>
<comment type="similarity">
    <text evidence="2">Belongs to the YkuD family.</text>
</comment>
<dbReference type="UniPathway" id="UPA00219"/>
<keyword evidence="4" id="KW-0808">Transferase</keyword>
<feature type="domain" description="L,D-TPase catalytic" evidence="11">
    <location>
        <begin position="69"/>
        <end position="225"/>
    </location>
</feature>
<feature type="active site" description="Proton donor/acceptor" evidence="9">
    <location>
        <position position="185"/>
    </location>
</feature>
<dbReference type="GO" id="GO:0008360">
    <property type="term" value="P:regulation of cell shape"/>
    <property type="evidence" value="ECO:0007669"/>
    <property type="project" value="UniProtKB-UniRule"/>
</dbReference>
<keyword evidence="8 9" id="KW-0961">Cell wall biogenesis/degradation</keyword>
<dbReference type="InterPro" id="IPR038063">
    <property type="entry name" value="Transpep_catalytic_dom"/>
</dbReference>
<evidence type="ECO:0000256" key="4">
    <source>
        <dbReference type="ARBA" id="ARBA00022679"/>
    </source>
</evidence>
<reference evidence="12" key="1">
    <citation type="submission" date="2020-01" db="EMBL/GenBank/DDBJ databases">
        <authorList>
            <person name="Meier V. D."/>
            <person name="Meier V D."/>
        </authorList>
    </citation>
    <scope>NUCLEOTIDE SEQUENCE</scope>
    <source>
        <strain evidence="12">HLG_WM_MAG_07</strain>
    </source>
</reference>
<evidence type="ECO:0000256" key="10">
    <source>
        <dbReference type="SAM" id="SignalP"/>
    </source>
</evidence>
<protein>
    <submittedName>
        <fullName evidence="12">ErfK/YbiS/YcfS/YnhG family protein</fullName>
    </submittedName>
</protein>
<dbReference type="GO" id="GO:0071972">
    <property type="term" value="F:peptidoglycan L,D-transpeptidase activity"/>
    <property type="evidence" value="ECO:0007669"/>
    <property type="project" value="TreeGrafter"/>
</dbReference>
<keyword evidence="7 9" id="KW-0573">Peptidoglycan synthesis</keyword>
<dbReference type="GO" id="GO:0018104">
    <property type="term" value="P:peptidoglycan-protein cross-linking"/>
    <property type="evidence" value="ECO:0007669"/>
    <property type="project" value="TreeGrafter"/>
</dbReference>
<evidence type="ECO:0000256" key="7">
    <source>
        <dbReference type="ARBA" id="ARBA00022984"/>
    </source>
</evidence>
<evidence type="ECO:0000256" key="9">
    <source>
        <dbReference type="PROSITE-ProRule" id="PRU01373"/>
    </source>
</evidence>
<dbReference type="GO" id="GO:0005576">
    <property type="term" value="C:extracellular region"/>
    <property type="evidence" value="ECO:0007669"/>
    <property type="project" value="TreeGrafter"/>
</dbReference>
<comment type="pathway">
    <text evidence="1 9">Cell wall biogenesis; peptidoglycan biosynthesis.</text>
</comment>
<accession>A0A6S6U1A2</accession>
<evidence type="ECO:0000256" key="2">
    <source>
        <dbReference type="ARBA" id="ARBA00005992"/>
    </source>
</evidence>
<dbReference type="InterPro" id="IPR050979">
    <property type="entry name" value="LD-transpeptidase"/>
</dbReference>
<dbReference type="SUPFAM" id="SSF141523">
    <property type="entry name" value="L,D-transpeptidase catalytic domain-like"/>
    <property type="match status" value="1"/>
</dbReference>
<dbReference type="PANTHER" id="PTHR30582">
    <property type="entry name" value="L,D-TRANSPEPTIDASE"/>
    <property type="match status" value="1"/>
</dbReference>
<feature type="signal peptide" evidence="10">
    <location>
        <begin position="1"/>
        <end position="28"/>
    </location>
</feature>
<keyword evidence="3" id="KW-0328">Glycosyltransferase</keyword>
<evidence type="ECO:0000256" key="3">
    <source>
        <dbReference type="ARBA" id="ARBA00022676"/>
    </source>
</evidence>
<feature type="chain" id="PRO_5028096563" evidence="10">
    <location>
        <begin position="29"/>
        <end position="226"/>
    </location>
</feature>
<organism evidence="12">
    <name type="scientific">uncultured Thiotrichaceae bacterium</name>
    <dbReference type="NCBI Taxonomy" id="298394"/>
    <lineage>
        <taxon>Bacteria</taxon>
        <taxon>Pseudomonadati</taxon>
        <taxon>Pseudomonadota</taxon>
        <taxon>Gammaproteobacteria</taxon>
        <taxon>Thiotrichales</taxon>
        <taxon>Thiotrichaceae</taxon>
        <taxon>environmental samples</taxon>
    </lineage>
</organism>
<dbReference type="PROSITE" id="PS52029">
    <property type="entry name" value="LD_TPASE"/>
    <property type="match status" value="1"/>
</dbReference>
<dbReference type="InterPro" id="IPR005490">
    <property type="entry name" value="LD_TPept_cat_dom"/>
</dbReference>
<dbReference type="PANTHER" id="PTHR30582:SF24">
    <property type="entry name" value="L,D-TRANSPEPTIDASE ERFK_SRFK-RELATED"/>
    <property type="match status" value="1"/>
</dbReference>
<dbReference type="GO" id="GO:0016757">
    <property type="term" value="F:glycosyltransferase activity"/>
    <property type="evidence" value="ECO:0007669"/>
    <property type="project" value="UniProtKB-KW"/>
</dbReference>
<dbReference type="Gene3D" id="2.40.440.10">
    <property type="entry name" value="L,D-transpeptidase catalytic domain-like"/>
    <property type="match status" value="1"/>
</dbReference>
<evidence type="ECO:0000256" key="5">
    <source>
        <dbReference type="ARBA" id="ARBA00022801"/>
    </source>
</evidence>
<evidence type="ECO:0000313" key="12">
    <source>
        <dbReference type="EMBL" id="CAA6825465.1"/>
    </source>
</evidence>
<keyword evidence="6 9" id="KW-0133">Cell shape</keyword>
<name>A0A6S6U1A2_9GAMM</name>
<evidence type="ECO:0000256" key="8">
    <source>
        <dbReference type="ARBA" id="ARBA00023316"/>
    </source>
</evidence>
<proteinExistence type="inferred from homology"/>
<dbReference type="Pfam" id="PF03734">
    <property type="entry name" value="YkuD"/>
    <property type="match status" value="1"/>
</dbReference>
<evidence type="ECO:0000256" key="1">
    <source>
        <dbReference type="ARBA" id="ARBA00004752"/>
    </source>
</evidence>
<dbReference type="EMBL" id="CACVAY010000127">
    <property type="protein sequence ID" value="CAA6825465.1"/>
    <property type="molecule type" value="Genomic_DNA"/>
</dbReference>
<keyword evidence="10" id="KW-0732">Signal</keyword>